<comment type="caution">
    <text evidence="10">Lacks conserved residue(s) required for the propagation of feature annotation.</text>
</comment>
<evidence type="ECO:0000256" key="1">
    <source>
        <dbReference type="ARBA" id="ARBA00002512"/>
    </source>
</evidence>
<keyword evidence="8 10" id="KW-0472">Membrane</keyword>
<accession>A0A164YTH9</accession>
<dbReference type="Proteomes" id="UP000076722">
    <property type="component" value="Unassembled WGS sequence"/>
</dbReference>
<dbReference type="STRING" id="1314777.A0A164YTH9"/>
<feature type="compositionally biased region" description="Polar residues" evidence="11">
    <location>
        <begin position="701"/>
        <end position="712"/>
    </location>
</feature>
<evidence type="ECO:0000256" key="7">
    <source>
        <dbReference type="ARBA" id="ARBA00022989"/>
    </source>
</evidence>
<feature type="region of interest" description="Disordered" evidence="11">
    <location>
        <begin position="693"/>
        <end position="773"/>
    </location>
</feature>
<evidence type="ECO:0000256" key="3">
    <source>
        <dbReference type="ARBA" id="ARBA00010780"/>
    </source>
</evidence>
<feature type="transmembrane region" description="Helical" evidence="10">
    <location>
        <begin position="293"/>
        <end position="315"/>
    </location>
</feature>
<dbReference type="GO" id="GO:0005886">
    <property type="term" value="C:plasma membrane"/>
    <property type="evidence" value="ECO:0007669"/>
    <property type="project" value="UniProtKB-SubCell"/>
</dbReference>
<keyword evidence="9" id="KW-0325">Glycoprotein</keyword>
<evidence type="ECO:0000256" key="8">
    <source>
        <dbReference type="ARBA" id="ARBA00023136"/>
    </source>
</evidence>
<keyword evidence="7 10" id="KW-1133">Transmembrane helix</keyword>
<dbReference type="GO" id="GO:0032220">
    <property type="term" value="P:plasma membrane fusion involved in cytogamy"/>
    <property type="evidence" value="ECO:0007669"/>
    <property type="project" value="TreeGrafter"/>
</dbReference>
<evidence type="ECO:0000313" key="13">
    <source>
        <dbReference type="Proteomes" id="UP000076722"/>
    </source>
</evidence>
<keyword evidence="13" id="KW-1185">Reference proteome</keyword>
<dbReference type="PANTHER" id="PTHR31030:SF1">
    <property type="entry name" value="PLASMA MEMBRANE FUSION PROTEIN PRM1"/>
    <property type="match status" value="1"/>
</dbReference>
<dbReference type="EMBL" id="KV419397">
    <property type="protein sequence ID" value="KZS97215.1"/>
    <property type="molecule type" value="Genomic_DNA"/>
</dbReference>
<gene>
    <name evidence="12" type="ORF">SISNIDRAFT_450008</name>
</gene>
<sequence>MQSNVEQPRSLPPYLSLPYILSLTWLAYPILSILFIVFRLQISSSSAQVAVSHAKASLLTSCKAAEQAATSAASLPRFMAIATNNQIADAVNSSLNGAREALILVLTVLEAIVNFVIDIYRSTLLCFLELVIRGALAILIGAVQEISNAIQSTLSALRTSIQNDISSANSLINSTVDGINKILPFGKTITPPQISIPSLDALQNFTLPTDFETALTNLNNSIPSLDSLRQSIESVVDTPFELLKADINNTFATISFNQSTLPVPQLNTLTFCDTLDTSVVDNLGHDLTKVAKIGTVILIVLALLLLAASCAVEIVKWRSLRQNMSRVRQNWQYSSVSTSLNPDDRQMLHLHSMMLHPLLTRLVNFLTKIFHLSPSQSTNLQFLGSYIFHAPALACFLIGFLGLLSVELQLIAIGPLERKYTAQVSSTITDFTNTIATNVNASMYNQSSSYADGINSQISTIQTTINNGLFGWVDNTTTTLNNTLVSFYNDVQNAVNTVFGGTILDAPAQDFVKCFIGSKVDAFENALTFLHDNLHINMPTVNETLLVLSPADVDSVSRPISEAAVGGGPNKGDSGIVQELLDDYISSLRMERIMFLVFIGLWIIVVLVALLIILWHSYSRDWFRAIRSKRNGADDNGDIGRSFLSGSGSLGSKEEFVEQKIALPATELAAVKGAKAPRKLRAFGRKGMGREILVPDEDQMTESSVASRQPSLRGSKPWWSRKARGTQMSDAPDTIAESTEDYASRRTPALEPLRIPSDRDPNADQPPLRSAWSVSPNFEIPRALPWVMPPPSPSRQAPHSPSPHLSTTSAGLAGHWLQTRPFAPMRQSHQSNARGEAYVNPFITPFDDHNHDNAVSASHQASPFAF</sequence>
<feature type="region of interest" description="Disordered" evidence="11">
    <location>
        <begin position="786"/>
        <end position="809"/>
    </location>
</feature>
<feature type="transmembrane region" description="Helical" evidence="10">
    <location>
        <begin position="20"/>
        <end position="38"/>
    </location>
</feature>
<evidence type="ECO:0000256" key="9">
    <source>
        <dbReference type="ARBA" id="ARBA00023180"/>
    </source>
</evidence>
<organism evidence="12 13">
    <name type="scientific">Sistotremastrum niveocremeum HHB9708</name>
    <dbReference type="NCBI Taxonomy" id="1314777"/>
    <lineage>
        <taxon>Eukaryota</taxon>
        <taxon>Fungi</taxon>
        <taxon>Dikarya</taxon>
        <taxon>Basidiomycota</taxon>
        <taxon>Agaricomycotina</taxon>
        <taxon>Agaricomycetes</taxon>
        <taxon>Sistotremastrales</taxon>
        <taxon>Sistotremastraceae</taxon>
        <taxon>Sertulicium</taxon>
        <taxon>Sertulicium niveocremeum</taxon>
    </lineage>
</organism>
<name>A0A164YTH9_9AGAM</name>
<evidence type="ECO:0000256" key="10">
    <source>
        <dbReference type="RuleBase" id="RU366035"/>
    </source>
</evidence>
<dbReference type="PANTHER" id="PTHR31030">
    <property type="entry name" value="PLASMA MEMBRANE FUSION PROTEIN PRM1"/>
    <property type="match status" value="1"/>
</dbReference>
<evidence type="ECO:0000256" key="6">
    <source>
        <dbReference type="ARBA" id="ARBA00022971"/>
    </source>
</evidence>
<proteinExistence type="inferred from homology"/>
<dbReference type="GO" id="GO:0043332">
    <property type="term" value="C:mating projection tip"/>
    <property type="evidence" value="ECO:0007669"/>
    <property type="project" value="UniProtKB-UniRule"/>
</dbReference>
<keyword evidence="5 10" id="KW-0812">Transmembrane</keyword>
<comment type="subcellular location">
    <subcellularLocation>
        <location evidence="2 10">Cell membrane</location>
        <topology evidence="2 10">Multi-pass membrane protein</topology>
    </subcellularLocation>
</comment>
<reference evidence="12 13" key="1">
    <citation type="journal article" date="2016" name="Mol. Biol. Evol.">
        <title>Comparative Genomics of Early-Diverging Mushroom-Forming Fungi Provides Insights into the Origins of Lignocellulose Decay Capabilities.</title>
        <authorList>
            <person name="Nagy L.G."/>
            <person name="Riley R."/>
            <person name="Tritt A."/>
            <person name="Adam C."/>
            <person name="Daum C."/>
            <person name="Floudas D."/>
            <person name="Sun H."/>
            <person name="Yadav J.S."/>
            <person name="Pangilinan J."/>
            <person name="Larsson K.H."/>
            <person name="Matsuura K."/>
            <person name="Barry K."/>
            <person name="Labutti K."/>
            <person name="Kuo R."/>
            <person name="Ohm R.A."/>
            <person name="Bhattacharya S.S."/>
            <person name="Shirouzu T."/>
            <person name="Yoshinaga Y."/>
            <person name="Martin F.M."/>
            <person name="Grigoriev I.V."/>
            <person name="Hibbett D.S."/>
        </authorList>
    </citation>
    <scope>NUCLEOTIDE SEQUENCE [LARGE SCALE GENOMIC DNA]</scope>
    <source>
        <strain evidence="12 13">HHB9708</strain>
    </source>
</reference>
<comment type="function">
    <text evidence="1 10">Involved in cell fusion during mating by stabilizing the plasma membrane fusion event.</text>
</comment>
<dbReference type="OrthoDB" id="10248838at2759"/>
<evidence type="ECO:0000256" key="5">
    <source>
        <dbReference type="ARBA" id="ARBA00022692"/>
    </source>
</evidence>
<keyword evidence="4 10" id="KW-1003">Cell membrane</keyword>
<keyword evidence="6 10" id="KW-0184">Conjugation</keyword>
<feature type="compositionally biased region" description="Low complexity" evidence="11">
    <location>
        <begin position="798"/>
        <end position="809"/>
    </location>
</feature>
<dbReference type="InterPro" id="IPR026777">
    <property type="entry name" value="PRM1"/>
</dbReference>
<feature type="transmembrane region" description="Helical" evidence="10">
    <location>
        <begin position="593"/>
        <end position="618"/>
    </location>
</feature>
<evidence type="ECO:0000256" key="4">
    <source>
        <dbReference type="ARBA" id="ARBA00022475"/>
    </source>
</evidence>
<evidence type="ECO:0000256" key="11">
    <source>
        <dbReference type="SAM" id="MobiDB-lite"/>
    </source>
</evidence>
<dbReference type="AlphaFoldDB" id="A0A164YTH9"/>
<evidence type="ECO:0000256" key="2">
    <source>
        <dbReference type="ARBA" id="ARBA00004651"/>
    </source>
</evidence>
<feature type="transmembrane region" description="Helical" evidence="10">
    <location>
        <begin position="386"/>
        <end position="406"/>
    </location>
</feature>
<comment type="similarity">
    <text evidence="3 10">Belongs to the PRM1 family.</text>
</comment>
<protein>
    <recommendedName>
        <fullName evidence="10">Plasma membrane fusion protein PRM1</fullName>
    </recommendedName>
</protein>
<evidence type="ECO:0000313" key="12">
    <source>
        <dbReference type="EMBL" id="KZS97215.1"/>
    </source>
</evidence>